<dbReference type="GO" id="GO:0008233">
    <property type="term" value="F:peptidase activity"/>
    <property type="evidence" value="ECO:0007669"/>
    <property type="project" value="UniProtKB-KW"/>
</dbReference>
<dbReference type="Proteomes" id="UP000245959">
    <property type="component" value="Unassembled WGS sequence"/>
</dbReference>
<dbReference type="Gene3D" id="3.30.479.30">
    <property type="entry name" value="Band 7 domain"/>
    <property type="match status" value="1"/>
</dbReference>
<keyword evidence="2" id="KW-1133">Transmembrane helix</keyword>
<proteinExistence type="predicted"/>
<dbReference type="EMBL" id="JABAEW010000030">
    <property type="protein sequence ID" value="NMD87773.1"/>
    <property type="molecule type" value="Genomic_DNA"/>
</dbReference>
<evidence type="ECO:0000313" key="7">
    <source>
        <dbReference type="Proteomes" id="UP000576225"/>
    </source>
</evidence>
<dbReference type="Proteomes" id="UP000576225">
    <property type="component" value="Unassembled WGS sequence"/>
</dbReference>
<evidence type="ECO:0000313" key="6">
    <source>
        <dbReference type="Proteomes" id="UP000245959"/>
    </source>
</evidence>
<feature type="transmembrane region" description="Helical" evidence="2">
    <location>
        <begin position="30"/>
        <end position="55"/>
    </location>
</feature>
<accession>A0A2U1B897</accession>
<dbReference type="GO" id="GO:0006508">
    <property type="term" value="P:proteolysis"/>
    <property type="evidence" value="ECO:0007669"/>
    <property type="project" value="UniProtKB-KW"/>
</dbReference>
<sequence length="380" mass="42322">MEPKSVINQDFDRSGQYESGLKSLVKSLQWAFGLLLVVIIGMLVYFFTGGGYFAVEPQRAVIVVKFGKIQETYTTGGHWFLPYPVNQFIRIQTNQQSMDVNFVAAEMPDGSGSGQSLEPGRDSYLLTGDANIIHTMWTINYQVTNPAKYYETLTMPAKPVDNDRVMPDVVETDANGFTGTRGPQTLVRNLFRQAVIQVTAGRKVDDILYDKQTEYSDEVSRLFSKLLTDADCGMVVESVSLNRVFPPQKTKAAFDEVAAANNTQSSLYSKAQEYQVQTANDALARQAEILAAAETYRKEAVSTIQAESNYFRSINQEYAVSPKTVLMALYNSTLAEVLQAQEENKFILGTGNSGKRVWIKLNPEPKTAQKKDADKTAEEK</sequence>
<feature type="domain" description="Band 7" evidence="3">
    <location>
        <begin position="50"/>
        <end position="258"/>
    </location>
</feature>
<evidence type="ECO:0000256" key="2">
    <source>
        <dbReference type="SAM" id="Phobius"/>
    </source>
</evidence>
<dbReference type="Pfam" id="PF01145">
    <property type="entry name" value="Band_7"/>
    <property type="match status" value="1"/>
</dbReference>
<dbReference type="GO" id="GO:0016020">
    <property type="term" value="C:membrane"/>
    <property type="evidence" value="ECO:0007669"/>
    <property type="project" value="UniProtKB-SubCell"/>
</dbReference>
<evidence type="ECO:0000256" key="1">
    <source>
        <dbReference type="ARBA" id="ARBA00004167"/>
    </source>
</evidence>
<dbReference type="AlphaFoldDB" id="A0A2U1B897"/>
<dbReference type="GeneID" id="78294202"/>
<evidence type="ECO:0000313" key="4">
    <source>
        <dbReference type="EMBL" id="NMD87773.1"/>
    </source>
</evidence>
<dbReference type="EMBL" id="QEKH01000004">
    <property type="protein sequence ID" value="PVY44889.1"/>
    <property type="molecule type" value="Genomic_DNA"/>
</dbReference>
<keyword evidence="5" id="KW-0378">Hydrolase</keyword>
<dbReference type="OrthoDB" id="9779595at2"/>
<keyword evidence="2" id="KW-0472">Membrane</keyword>
<evidence type="ECO:0000259" key="3">
    <source>
        <dbReference type="SMART" id="SM00244"/>
    </source>
</evidence>
<reference evidence="5 6" key="1">
    <citation type="submission" date="2018-04" db="EMBL/GenBank/DDBJ databases">
        <title>Genomic Encyclopedia of Type Strains, Phase IV (KMG-IV): sequencing the most valuable type-strain genomes for metagenomic binning, comparative biology and taxonomic classification.</title>
        <authorList>
            <person name="Goeker M."/>
        </authorList>
    </citation>
    <scope>NUCLEOTIDE SEQUENCE [LARGE SCALE GENOMIC DNA]</scope>
    <source>
        <strain evidence="5 6">DSM 14823</strain>
    </source>
</reference>
<dbReference type="InterPro" id="IPR001107">
    <property type="entry name" value="Band_7"/>
</dbReference>
<keyword evidence="2" id="KW-0812">Transmembrane</keyword>
<keyword evidence="5" id="KW-0645">Protease</keyword>
<protein>
    <submittedName>
        <fullName evidence="5">Regulator of protease activity HflC (Stomatin/prohibitin superfamily)</fullName>
    </submittedName>
</protein>
<dbReference type="SUPFAM" id="SSF117892">
    <property type="entry name" value="Band 7/SPFH domain"/>
    <property type="match status" value="1"/>
</dbReference>
<comment type="subcellular location">
    <subcellularLocation>
        <location evidence="1">Membrane</location>
        <topology evidence="1">Single-pass membrane protein</topology>
    </subcellularLocation>
</comment>
<name>A0A2U1B897_9BACT</name>
<comment type="caution">
    <text evidence="5">The sequence shown here is derived from an EMBL/GenBank/DDBJ whole genome shotgun (WGS) entry which is preliminary data.</text>
</comment>
<gene>
    <name evidence="5" type="ORF">C8D82_10432</name>
    <name evidence="4" type="ORF">HF882_14390</name>
</gene>
<dbReference type="InterPro" id="IPR036013">
    <property type="entry name" value="Band_7/SPFH_dom_sf"/>
</dbReference>
<dbReference type="RefSeq" id="WP_116882881.1">
    <property type="nucleotide sequence ID" value="NZ_CABMMC010000043.1"/>
</dbReference>
<dbReference type="SMART" id="SM00244">
    <property type="entry name" value="PHB"/>
    <property type="match status" value="1"/>
</dbReference>
<evidence type="ECO:0000313" key="5">
    <source>
        <dbReference type="EMBL" id="PVY44889.1"/>
    </source>
</evidence>
<organism evidence="5 6">
    <name type="scientific">Victivallis vadensis</name>
    <dbReference type="NCBI Taxonomy" id="172901"/>
    <lineage>
        <taxon>Bacteria</taxon>
        <taxon>Pseudomonadati</taxon>
        <taxon>Lentisphaerota</taxon>
        <taxon>Lentisphaeria</taxon>
        <taxon>Victivallales</taxon>
        <taxon>Victivallaceae</taxon>
        <taxon>Victivallis</taxon>
    </lineage>
</organism>
<reference evidence="4 7" key="2">
    <citation type="submission" date="2020-04" db="EMBL/GenBank/DDBJ databases">
        <authorList>
            <person name="Hitch T.C.A."/>
            <person name="Wylensek D."/>
            <person name="Clavel T."/>
        </authorList>
    </citation>
    <scope>NUCLEOTIDE SEQUENCE [LARGE SCALE GENOMIC DNA]</scope>
    <source>
        <strain evidence="4 7">COR2-253-APC-1A</strain>
    </source>
</reference>
<keyword evidence="6" id="KW-1185">Reference proteome</keyword>